<dbReference type="EMBL" id="KN840593">
    <property type="protein sequence ID" value="KIP03945.1"/>
    <property type="molecule type" value="Genomic_DNA"/>
</dbReference>
<dbReference type="InterPro" id="IPR026913">
    <property type="entry name" value="METTL24"/>
</dbReference>
<gene>
    <name evidence="3" type="ORF">PHLGIDRAFT_94203</name>
</gene>
<keyword evidence="1" id="KW-0472">Membrane</keyword>
<dbReference type="InterPro" id="IPR025714">
    <property type="entry name" value="Methyltranfer_dom"/>
</dbReference>
<dbReference type="Proteomes" id="UP000053257">
    <property type="component" value="Unassembled WGS sequence"/>
</dbReference>
<dbReference type="OrthoDB" id="10006218at2759"/>
<sequence>MLLALQRHPRYLVLLAFLLVGSFFYLSAPYPTVEYNAQTVGFPGDPSLPSRVQRAEKAYTKVLEKRKALIKKHGPSPSQVVLFPPDRRPWPAYTVWDFFPPAFNCPHELERVGTLGDGGKWTCGLSRIAQKPDCVIYSFGMDWESAWEAAVLDETEHCQIWGYDHDKKGFGHQISSLSFTKGHRTHYQRHVQLGPHDAHERSDETKLYTLETVMRANSHTYIDILKVDLESYEFETFRALLQPYIDAGQPLPFGQLQIELHMWNGRFADVLSWWELLEAAGLRPMMMEPNLVYVNYNRASGAELVEYTFLNIKGNNIFIEDPPTLAEGPSARK</sequence>
<feature type="transmembrane region" description="Helical" evidence="1">
    <location>
        <begin position="12"/>
        <end position="30"/>
    </location>
</feature>
<evidence type="ECO:0000256" key="1">
    <source>
        <dbReference type="SAM" id="Phobius"/>
    </source>
</evidence>
<dbReference type="Pfam" id="PF13383">
    <property type="entry name" value="Methyltransf_22"/>
    <property type="match status" value="1"/>
</dbReference>
<keyword evidence="4" id="KW-1185">Reference proteome</keyword>
<accession>A0A0C3S671</accession>
<keyword evidence="1" id="KW-0812">Transmembrane</keyword>
<protein>
    <recommendedName>
        <fullName evidence="2">Methyltransferase domain-containing protein</fullName>
    </recommendedName>
</protein>
<dbReference type="PANTHER" id="PTHR32026:SF10">
    <property type="entry name" value="METHYLTRANSFERASE-LIKE PROTEIN 24-RELATED"/>
    <property type="match status" value="1"/>
</dbReference>
<evidence type="ECO:0000259" key="2">
    <source>
        <dbReference type="Pfam" id="PF13383"/>
    </source>
</evidence>
<feature type="domain" description="Methyltransferase" evidence="2">
    <location>
        <begin position="93"/>
        <end position="266"/>
    </location>
</feature>
<evidence type="ECO:0000313" key="3">
    <source>
        <dbReference type="EMBL" id="KIP03945.1"/>
    </source>
</evidence>
<dbReference type="PANTHER" id="PTHR32026">
    <property type="entry name" value="METHYLTRANSFERASE-LIKE PROTEIN 24"/>
    <property type="match status" value="1"/>
</dbReference>
<dbReference type="HOGENOM" id="CLU_066046_1_0_1"/>
<name>A0A0C3S671_PHLG1</name>
<evidence type="ECO:0000313" key="4">
    <source>
        <dbReference type="Proteomes" id="UP000053257"/>
    </source>
</evidence>
<dbReference type="STRING" id="745531.A0A0C3S671"/>
<proteinExistence type="predicted"/>
<dbReference type="AlphaFoldDB" id="A0A0C3S671"/>
<reference evidence="3 4" key="1">
    <citation type="journal article" date="2014" name="PLoS Genet.">
        <title>Analysis of the Phlebiopsis gigantea genome, transcriptome and secretome provides insight into its pioneer colonization strategies of wood.</title>
        <authorList>
            <person name="Hori C."/>
            <person name="Ishida T."/>
            <person name="Igarashi K."/>
            <person name="Samejima M."/>
            <person name="Suzuki H."/>
            <person name="Master E."/>
            <person name="Ferreira P."/>
            <person name="Ruiz-Duenas F.J."/>
            <person name="Held B."/>
            <person name="Canessa P."/>
            <person name="Larrondo L.F."/>
            <person name="Schmoll M."/>
            <person name="Druzhinina I.S."/>
            <person name="Kubicek C.P."/>
            <person name="Gaskell J.A."/>
            <person name="Kersten P."/>
            <person name="St John F."/>
            <person name="Glasner J."/>
            <person name="Sabat G."/>
            <person name="Splinter BonDurant S."/>
            <person name="Syed K."/>
            <person name="Yadav J."/>
            <person name="Mgbeahuruike A.C."/>
            <person name="Kovalchuk A."/>
            <person name="Asiegbu F.O."/>
            <person name="Lackner G."/>
            <person name="Hoffmeister D."/>
            <person name="Rencoret J."/>
            <person name="Gutierrez A."/>
            <person name="Sun H."/>
            <person name="Lindquist E."/>
            <person name="Barry K."/>
            <person name="Riley R."/>
            <person name="Grigoriev I.V."/>
            <person name="Henrissat B."/>
            <person name="Kues U."/>
            <person name="Berka R.M."/>
            <person name="Martinez A.T."/>
            <person name="Covert S.F."/>
            <person name="Blanchette R.A."/>
            <person name="Cullen D."/>
        </authorList>
    </citation>
    <scope>NUCLEOTIDE SEQUENCE [LARGE SCALE GENOMIC DNA]</scope>
    <source>
        <strain evidence="3 4">11061_1 CR5-6</strain>
    </source>
</reference>
<keyword evidence="1" id="KW-1133">Transmembrane helix</keyword>
<organism evidence="3 4">
    <name type="scientific">Phlebiopsis gigantea (strain 11061_1 CR5-6)</name>
    <name type="common">White-rot fungus</name>
    <name type="synonym">Peniophora gigantea</name>
    <dbReference type="NCBI Taxonomy" id="745531"/>
    <lineage>
        <taxon>Eukaryota</taxon>
        <taxon>Fungi</taxon>
        <taxon>Dikarya</taxon>
        <taxon>Basidiomycota</taxon>
        <taxon>Agaricomycotina</taxon>
        <taxon>Agaricomycetes</taxon>
        <taxon>Polyporales</taxon>
        <taxon>Phanerochaetaceae</taxon>
        <taxon>Phlebiopsis</taxon>
    </lineage>
</organism>